<dbReference type="Proteomes" id="UP000722485">
    <property type="component" value="Unassembled WGS sequence"/>
</dbReference>
<gene>
    <name evidence="3" type="ORF">G7Z17_g6426</name>
</gene>
<organism evidence="3 4">
    <name type="scientific">Cylindrodendrum hubeiense</name>
    <dbReference type="NCBI Taxonomy" id="595255"/>
    <lineage>
        <taxon>Eukaryota</taxon>
        <taxon>Fungi</taxon>
        <taxon>Dikarya</taxon>
        <taxon>Ascomycota</taxon>
        <taxon>Pezizomycotina</taxon>
        <taxon>Sordariomycetes</taxon>
        <taxon>Hypocreomycetidae</taxon>
        <taxon>Hypocreales</taxon>
        <taxon>Nectriaceae</taxon>
        <taxon>Cylindrodendrum</taxon>
    </lineage>
</organism>
<accession>A0A9P5LGT5</accession>
<protein>
    <submittedName>
        <fullName evidence="3">Uncharacterized protein</fullName>
    </submittedName>
</protein>
<keyword evidence="2" id="KW-0732">Signal</keyword>
<feature type="region of interest" description="Disordered" evidence="1">
    <location>
        <begin position="34"/>
        <end position="60"/>
    </location>
</feature>
<sequence>MFSHKLVAFAALSSLMGCNASPCKAESTTEVAVTTTSTTAEPTSTTDVAVTTTSTTAEPTSTAPTRCYFKIDGGDYDGQYLYGIHGDAARIVLGTARVDSEIFTLEEGTSYLKLGDDYPQAVPTSNGRVTLYVPPLSSLAYLVCNFDNYSLQCARSSGTTSGYAFSLSAYSGLTGLNWVQENYEDEGGEVTYVNLKCEEAGES</sequence>
<evidence type="ECO:0000313" key="3">
    <source>
        <dbReference type="EMBL" id="KAF7549358.1"/>
    </source>
</evidence>
<name>A0A9P5LGT5_9HYPO</name>
<dbReference type="EMBL" id="JAANBB010000124">
    <property type="protein sequence ID" value="KAF7549358.1"/>
    <property type="molecule type" value="Genomic_DNA"/>
</dbReference>
<dbReference type="PROSITE" id="PS51257">
    <property type="entry name" value="PROKAR_LIPOPROTEIN"/>
    <property type="match status" value="1"/>
</dbReference>
<proteinExistence type="predicted"/>
<feature type="signal peptide" evidence="2">
    <location>
        <begin position="1"/>
        <end position="20"/>
    </location>
</feature>
<evidence type="ECO:0000256" key="2">
    <source>
        <dbReference type="SAM" id="SignalP"/>
    </source>
</evidence>
<evidence type="ECO:0000256" key="1">
    <source>
        <dbReference type="SAM" id="MobiDB-lite"/>
    </source>
</evidence>
<feature type="chain" id="PRO_5040308297" evidence="2">
    <location>
        <begin position="21"/>
        <end position="203"/>
    </location>
</feature>
<evidence type="ECO:0000313" key="4">
    <source>
        <dbReference type="Proteomes" id="UP000722485"/>
    </source>
</evidence>
<reference evidence="3" key="1">
    <citation type="submission" date="2020-03" db="EMBL/GenBank/DDBJ databases">
        <title>Draft Genome Sequence of Cylindrodendrum hubeiense.</title>
        <authorList>
            <person name="Buettner E."/>
            <person name="Kellner H."/>
        </authorList>
    </citation>
    <scope>NUCLEOTIDE SEQUENCE</scope>
    <source>
        <strain evidence="3">IHI 201604</strain>
    </source>
</reference>
<dbReference type="AlphaFoldDB" id="A0A9P5LGT5"/>
<keyword evidence="4" id="KW-1185">Reference proteome</keyword>
<comment type="caution">
    <text evidence="3">The sequence shown here is derived from an EMBL/GenBank/DDBJ whole genome shotgun (WGS) entry which is preliminary data.</text>
</comment>